<evidence type="ECO:0000313" key="3">
    <source>
        <dbReference type="Proteomes" id="UP000550401"/>
    </source>
</evidence>
<reference evidence="2 3" key="1">
    <citation type="submission" date="2020-07" db="EMBL/GenBank/DDBJ databases">
        <title>Genomic Encyclopedia of Type Strains, Phase IV (KMG-V): Genome sequencing to study the core and pangenomes of soil and plant-associated prokaryotes.</title>
        <authorList>
            <person name="Whitman W."/>
        </authorList>
    </citation>
    <scope>NUCLEOTIDE SEQUENCE [LARGE SCALE GENOMIC DNA]</scope>
    <source>
        <strain evidence="2 3">RH2WT43</strain>
    </source>
</reference>
<dbReference type="EMBL" id="JACGXL010000001">
    <property type="protein sequence ID" value="MBA8886189.1"/>
    <property type="molecule type" value="Genomic_DNA"/>
</dbReference>
<keyword evidence="1" id="KW-0812">Transmembrane</keyword>
<keyword evidence="3" id="KW-1185">Reference proteome</keyword>
<dbReference type="Proteomes" id="UP000550401">
    <property type="component" value="Unassembled WGS sequence"/>
</dbReference>
<name>A0A839EWV1_9GAMM</name>
<dbReference type="AlphaFoldDB" id="A0A839EWV1"/>
<feature type="transmembrane region" description="Helical" evidence="1">
    <location>
        <begin position="55"/>
        <end position="77"/>
    </location>
</feature>
<dbReference type="Pfam" id="PF11086">
    <property type="entry name" value="DUF2878"/>
    <property type="match status" value="1"/>
</dbReference>
<feature type="transmembrane region" description="Helical" evidence="1">
    <location>
        <begin position="112"/>
        <end position="129"/>
    </location>
</feature>
<sequence length="170" mass="17531">MSALANIVGYQCVWFIAVFGAARASSWPAVVALVGFGTLQLSLSRRRRADLRTAAASIAAGIVVDGALAHTGLVVYATPLPALVAPLWILAIWSAFGLTLGHSLAFLQRRPWLAASLGAAGAPLAYLAAARVDAIRVDGAGLLAVGMTWAVALPLLSERSRTADAVEVTA</sequence>
<protein>
    <recommendedName>
        <fullName evidence="4">DUF2878 domain-containing protein</fullName>
    </recommendedName>
</protein>
<gene>
    <name evidence="2" type="ORF">FHW12_000380</name>
</gene>
<proteinExistence type="predicted"/>
<accession>A0A839EWV1</accession>
<dbReference type="InterPro" id="IPR021306">
    <property type="entry name" value="DUF2878"/>
</dbReference>
<evidence type="ECO:0008006" key="4">
    <source>
        <dbReference type="Google" id="ProtNLM"/>
    </source>
</evidence>
<comment type="caution">
    <text evidence="2">The sequence shown here is derived from an EMBL/GenBank/DDBJ whole genome shotgun (WGS) entry which is preliminary data.</text>
</comment>
<keyword evidence="1" id="KW-0472">Membrane</keyword>
<dbReference type="RefSeq" id="WP_182529291.1">
    <property type="nucleotide sequence ID" value="NZ_JACGXL010000001.1"/>
</dbReference>
<evidence type="ECO:0000256" key="1">
    <source>
        <dbReference type="SAM" id="Phobius"/>
    </source>
</evidence>
<feature type="transmembrane region" description="Helical" evidence="1">
    <location>
        <begin position="135"/>
        <end position="156"/>
    </location>
</feature>
<keyword evidence="1" id="KW-1133">Transmembrane helix</keyword>
<organism evidence="2 3">
    <name type="scientific">Dokdonella fugitiva</name>
    <dbReference type="NCBI Taxonomy" id="328517"/>
    <lineage>
        <taxon>Bacteria</taxon>
        <taxon>Pseudomonadati</taxon>
        <taxon>Pseudomonadota</taxon>
        <taxon>Gammaproteobacteria</taxon>
        <taxon>Lysobacterales</taxon>
        <taxon>Rhodanobacteraceae</taxon>
        <taxon>Dokdonella</taxon>
    </lineage>
</organism>
<feature type="transmembrane region" description="Helical" evidence="1">
    <location>
        <begin position="24"/>
        <end position="43"/>
    </location>
</feature>
<feature type="transmembrane region" description="Helical" evidence="1">
    <location>
        <begin position="83"/>
        <end position="100"/>
    </location>
</feature>
<evidence type="ECO:0000313" key="2">
    <source>
        <dbReference type="EMBL" id="MBA8886189.1"/>
    </source>
</evidence>